<dbReference type="OrthoDB" id="7961369at2"/>
<accession>A0A4U8YYQ4</accession>
<protein>
    <submittedName>
        <fullName evidence="1">Uncharacterized protein</fullName>
    </submittedName>
</protein>
<organism evidence="1 2">
    <name type="scientific">Methylocella tundrae</name>
    <dbReference type="NCBI Taxonomy" id="227605"/>
    <lineage>
        <taxon>Bacteria</taxon>
        <taxon>Pseudomonadati</taxon>
        <taxon>Pseudomonadota</taxon>
        <taxon>Alphaproteobacteria</taxon>
        <taxon>Hyphomicrobiales</taxon>
        <taxon>Beijerinckiaceae</taxon>
        <taxon>Methylocella</taxon>
    </lineage>
</organism>
<gene>
    <name evidence="1" type="ORF">MTUNDRAET4_1733</name>
</gene>
<evidence type="ECO:0000313" key="1">
    <source>
        <dbReference type="EMBL" id="VFU08626.1"/>
    </source>
</evidence>
<dbReference type="RefSeq" id="WP_134488678.1">
    <property type="nucleotide sequence ID" value="NZ_CP139089.1"/>
</dbReference>
<dbReference type="AlphaFoldDB" id="A0A4U8YYQ4"/>
<dbReference type="KEGG" id="mtun:MTUNDRAET4_1733"/>
<name>A0A4U8YYQ4_METTU</name>
<evidence type="ECO:0000313" key="2">
    <source>
        <dbReference type="Proteomes" id="UP000294360"/>
    </source>
</evidence>
<reference evidence="1 2" key="1">
    <citation type="submission" date="2019-03" db="EMBL/GenBank/DDBJ databases">
        <authorList>
            <person name="Kox A.R. M."/>
        </authorList>
    </citation>
    <scope>NUCLEOTIDE SEQUENCE [LARGE SCALE GENOMIC DNA]</scope>
    <source>
        <strain evidence="1">MTUNDRAET4 annotated genome</strain>
    </source>
</reference>
<dbReference type="Proteomes" id="UP000294360">
    <property type="component" value="Chromosome"/>
</dbReference>
<sequence>MTEALEALIAKAQKVQMTDGQLREQRLSFVYGNTHIENVRITREMVAEADEKVAQEEKSHRAETDER</sequence>
<proteinExistence type="predicted"/>
<dbReference type="EMBL" id="LR536450">
    <property type="protein sequence ID" value="VFU08626.1"/>
    <property type="molecule type" value="Genomic_DNA"/>
</dbReference>